<dbReference type="InterPro" id="IPR029026">
    <property type="entry name" value="tRNA_m1G_MTases_N"/>
</dbReference>
<dbReference type="Pfam" id="PF09936">
    <property type="entry name" value="Methyltrn_RNA_4"/>
    <property type="match status" value="1"/>
</dbReference>
<dbReference type="Proteomes" id="UP000189670">
    <property type="component" value="Unassembled WGS sequence"/>
</dbReference>
<organism evidence="2 3">
    <name type="scientific">Candidatus Magnetoglobus multicellularis str. Araruama</name>
    <dbReference type="NCBI Taxonomy" id="890399"/>
    <lineage>
        <taxon>Bacteria</taxon>
        <taxon>Pseudomonadati</taxon>
        <taxon>Thermodesulfobacteriota</taxon>
        <taxon>Desulfobacteria</taxon>
        <taxon>Desulfobacterales</taxon>
        <taxon>Desulfobacteraceae</taxon>
        <taxon>Candidatus Magnetoglobus</taxon>
    </lineage>
</organism>
<evidence type="ECO:0000259" key="1">
    <source>
        <dbReference type="Pfam" id="PF09936"/>
    </source>
</evidence>
<dbReference type="Gene3D" id="3.40.1280.10">
    <property type="match status" value="1"/>
</dbReference>
<comment type="caution">
    <text evidence="2">The sequence shown here is derived from an EMBL/GenBank/DDBJ whole genome shotgun (WGS) entry which is preliminary data.</text>
</comment>
<evidence type="ECO:0000313" key="2">
    <source>
        <dbReference type="EMBL" id="ETR74136.1"/>
    </source>
</evidence>
<gene>
    <name evidence="2" type="ORF">OMM_06510</name>
</gene>
<dbReference type="GO" id="GO:0008168">
    <property type="term" value="F:methyltransferase activity"/>
    <property type="evidence" value="ECO:0007669"/>
    <property type="project" value="UniProtKB-KW"/>
</dbReference>
<name>A0A1V1PH49_9BACT</name>
<reference evidence="3" key="1">
    <citation type="submission" date="2012-11" db="EMBL/GenBank/DDBJ databases">
        <authorList>
            <person name="Lucero-Rivera Y.E."/>
            <person name="Tovar-Ramirez D."/>
        </authorList>
    </citation>
    <scope>NUCLEOTIDE SEQUENCE [LARGE SCALE GENOMIC DNA]</scope>
    <source>
        <strain evidence="3">Araruama</strain>
    </source>
</reference>
<dbReference type="AlphaFoldDB" id="A0A1V1PH49"/>
<dbReference type="EMBL" id="ATBP01000020">
    <property type="protein sequence ID" value="ETR74136.1"/>
    <property type="molecule type" value="Genomic_DNA"/>
</dbReference>
<sequence length="179" mass="19675">MALLHYPVLGKKGEIIASAITNLDLHDIARASKTYGVQSFQVVIPLDDQRQIAKDICAHWVTGHGSRSNPDRKLSFELVTIAPDFETVMKNIKQTTGVKPCTIATTAHMIDGCISYASCRELVQSYRPHLLVFGTAWGISPDFIAKCDHVLSPIQAHAYNHLSVRSAVAIILDRLLGRA</sequence>
<dbReference type="InterPro" id="IPR019230">
    <property type="entry name" value="RNA_MeTrfase_C_dom"/>
</dbReference>
<feature type="domain" description="tRNA (guanine-N(1)-)-methyltransferase C-terminal" evidence="1">
    <location>
        <begin position="1"/>
        <end position="177"/>
    </location>
</feature>
<protein>
    <submittedName>
        <fullName evidence="2">tRNA (Guanine-N(1)-)-methyltransferase</fullName>
    </submittedName>
</protein>
<keyword evidence="2" id="KW-0489">Methyltransferase</keyword>
<accession>A0A1V1PH49</accession>
<dbReference type="CDD" id="cd18085">
    <property type="entry name" value="TM1570-like"/>
    <property type="match status" value="1"/>
</dbReference>
<keyword evidence="2" id="KW-0808">Transferase</keyword>
<evidence type="ECO:0000313" key="3">
    <source>
        <dbReference type="Proteomes" id="UP000189670"/>
    </source>
</evidence>
<proteinExistence type="predicted"/>
<dbReference type="GO" id="GO:0032259">
    <property type="term" value="P:methylation"/>
    <property type="evidence" value="ECO:0007669"/>
    <property type="project" value="UniProtKB-KW"/>
</dbReference>